<name>A0AAD6PSD5_9ROSI</name>
<comment type="caution">
    <text evidence="1">The sequence shown here is derived from an EMBL/GenBank/DDBJ whole genome shotgun (WGS) entry which is preliminary data.</text>
</comment>
<dbReference type="AlphaFoldDB" id="A0AAD6PSD5"/>
<evidence type="ECO:0000313" key="2">
    <source>
        <dbReference type="Proteomes" id="UP001164929"/>
    </source>
</evidence>
<gene>
    <name evidence="1" type="ORF">NC653_037714</name>
</gene>
<protein>
    <submittedName>
        <fullName evidence="1">Uncharacterized protein</fullName>
    </submittedName>
</protein>
<evidence type="ECO:0000313" key="1">
    <source>
        <dbReference type="EMBL" id="KAJ6959458.1"/>
    </source>
</evidence>
<dbReference type="Proteomes" id="UP001164929">
    <property type="component" value="Chromosome 17"/>
</dbReference>
<reference evidence="1" key="1">
    <citation type="journal article" date="2023" name="Mol. Ecol. Resour.">
        <title>Chromosome-level genome assembly of a triploid poplar Populus alba 'Berolinensis'.</title>
        <authorList>
            <person name="Chen S."/>
            <person name="Yu Y."/>
            <person name="Wang X."/>
            <person name="Wang S."/>
            <person name="Zhang T."/>
            <person name="Zhou Y."/>
            <person name="He R."/>
            <person name="Meng N."/>
            <person name="Wang Y."/>
            <person name="Liu W."/>
            <person name="Liu Z."/>
            <person name="Liu J."/>
            <person name="Guo Q."/>
            <person name="Huang H."/>
            <person name="Sederoff R.R."/>
            <person name="Wang G."/>
            <person name="Qu G."/>
            <person name="Chen S."/>
        </authorList>
    </citation>
    <scope>NUCLEOTIDE SEQUENCE</scope>
    <source>
        <strain evidence="1">SC-2020</strain>
    </source>
</reference>
<accession>A0AAD6PSD5</accession>
<sequence>MVWQRCRWLDRLCGYGSGAYVFGDEI</sequence>
<organism evidence="1 2">
    <name type="scientific">Populus alba x Populus x berolinensis</name>
    <dbReference type="NCBI Taxonomy" id="444605"/>
    <lineage>
        <taxon>Eukaryota</taxon>
        <taxon>Viridiplantae</taxon>
        <taxon>Streptophyta</taxon>
        <taxon>Embryophyta</taxon>
        <taxon>Tracheophyta</taxon>
        <taxon>Spermatophyta</taxon>
        <taxon>Magnoliopsida</taxon>
        <taxon>eudicotyledons</taxon>
        <taxon>Gunneridae</taxon>
        <taxon>Pentapetalae</taxon>
        <taxon>rosids</taxon>
        <taxon>fabids</taxon>
        <taxon>Malpighiales</taxon>
        <taxon>Salicaceae</taxon>
        <taxon>Saliceae</taxon>
        <taxon>Populus</taxon>
    </lineage>
</organism>
<dbReference type="EMBL" id="JAQIZT010000017">
    <property type="protein sequence ID" value="KAJ6959458.1"/>
    <property type="molecule type" value="Genomic_DNA"/>
</dbReference>
<proteinExistence type="predicted"/>
<keyword evidence="2" id="KW-1185">Reference proteome</keyword>